<evidence type="ECO:0000256" key="6">
    <source>
        <dbReference type="ARBA" id="ARBA00022741"/>
    </source>
</evidence>
<keyword evidence="4 10" id="KW-0808">Transferase</keyword>
<proteinExistence type="inferred from homology"/>
<protein>
    <recommendedName>
        <fullName evidence="10">tRNA dimethylallyltransferase</fullName>
        <ecNumber evidence="10">2.5.1.75</ecNumber>
    </recommendedName>
    <alternativeName>
        <fullName evidence="10">Dimethylallyl diphosphate:tRNA dimethylallyltransferase</fullName>
        <shortName evidence="10">DMAPP:tRNA dimethylallyltransferase</shortName>
        <shortName evidence="10">DMATase</shortName>
    </alternativeName>
    <alternativeName>
        <fullName evidence="10">Isopentenyl-diphosphate:tRNA isopentenyltransferase</fullName>
        <shortName evidence="10">IPP transferase</shortName>
        <shortName evidence="10">IPPT</shortName>
        <shortName evidence="10">IPTase</shortName>
    </alternativeName>
</protein>
<evidence type="ECO:0000256" key="12">
    <source>
        <dbReference type="RuleBase" id="RU003784"/>
    </source>
</evidence>
<keyword evidence="15" id="KW-1185">Reference proteome</keyword>
<dbReference type="HAMAP" id="MF_00185">
    <property type="entry name" value="IPP_trans"/>
    <property type="match status" value="1"/>
</dbReference>
<dbReference type="EC" id="2.5.1.75" evidence="10"/>
<evidence type="ECO:0000313" key="15">
    <source>
        <dbReference type="Proteomes" id="UP000677016"/>
    </source>
</evidence>
<dbReference type="GO" id="GO:0006400">
    <property type="term" value="P:tRNA modification"/>
    <property type="evidence" value="ECO:0007669"/>
    <property type="project" value="TreeGrafter"/>
</dbReference>
<dbReference type="AlphaFoldDB" id="A0A941I1C4"/>
<keyword evidence="5 10" id="KW-0819">tRNA processing</keyword>
<evidence type="ECO:0000256" key="7">
    <source>
        <dbReference type="ARBA" id="ARBA00022840"/>
    </source>
</evidence>
<dbReference type="Gene3D" id="1.10.20.140">
    <property type="match status" value="1"/>
</dbReference>
<dbReference type="SUPFAM" id="SSF52540">
    <property type="entry name" value="P-loop containing nucleoside triphosphate hydrolases"/>
    <property type="match status" value="2"/>
</dbReference>
<feature type="site" description="Interaction with substrate tRNA" evidence="10">
    <location>
        <position position="103"/>
    </location>
</feature>
<organism evidence="14 15">
    <name type="scientific">Phycicoccus avicenniae</name>
    <dbReference type="NCBI Taxonomy" id="2828860"/>
    <lineage>
        <taxon>Bacteria</taxon>
        <taxon>Bacillati</taxon>
        <taxon>Actinomycetota</taxon>
        <taxon>Actinomycetes</taxon>
        <taxon>Micrococcales</taxon>
        <taxon>Intrasporangiaceae</taxon>
        <taxon>Phycicoccus</taxon>
    </lineage>
</organism>
<comment type="caution">
    <text evidence="10">Lacks conserved residue(s) required for the propagation of feature annotation.</text>
</comment>
<evidence type="ECO:0000256" key="2">
    <source>
        <dbReference type="ARBA" id="ARBA00003213"/>
    </source>
</evidence>
<dbReference type="Proteomes" id="UP000677016">
    <property type="component" value="Unassembled WGS sequence"/>
</dbReference>
<keyword evidence="6 10" id="KW-0547">Nucleotide-binding</keyword>
<accession>A0A941I1C4</accession>
<dbReference type="Gene3D" id="3.40.50.300">
    <property type="entry name" value="P-loop containing nucleotide triphosphate hydrolases"/>
    <property type="match status" value="1"/>
</dbReference>
<sequence length="318" mass="34330">MPGSGLVVAIVGPTATGKSDLAVDLARRIGGEVVGADASQLYRGMDLGTAKLSVADRRGVPHHQLDVLDVTQEASVAAYQRHARADVDAVLARGAVPLVVGGSGLYVRAALDRLEIPPTDPDVRAALQQRLEGEGVEVLRAELERVDPVAAGAIEPSNGRRIVRALEVVTLTGRPFSATMPAREHLRPTLVLGLRVDRATLDERIAGRTRRMVADGLLEEVRRLEGEGLREGRTASRAVGYAQMLAVLDGTSTPEEAEADIALRTRRLVRRQESWFGADPRVLWLDALEPDLADRARERVEAAAVRLRRGEWDDGSHG</sequence>
<name>A0A941I1C4_9MICO</name>
<comment type="similarity">
    <text evidence="3 10 13">Belongs to the IPP transferase family.</text>
</comment>
<evidence type="ECO:0000313" key="14">
    <source>
        <dbReference type="EMBL" id="MBR7744156.1"/>
    </source>
</evidence>
<dbReference type="NCBIfam" id="TIGR00174">
    <property type="entry name" value="miaA"/>
    <property type="match status" value="1"/>
</dbReference>
<gene>
    <name evidence="10 14" type="primary">miaA</name>
    <name evidence="14" type="ORF">KC207_12750</name>
</gene>
<dbReference type="FunFam" id="1.10.20.140:FF:000001">
    <property type="entry name" value="tRNA dimethylallyltransferase"/>
    <property type="match status" value="1"/>
</dbReference>
<evidence type="ECO:0000256" key="3">
    <source>
        <dbReference type="ARBA" id="ARBA00005842"/>
    </source>
</evidence>
<feature type="binding site" evidence="10">
    <location>
        <begin position="14"/>
        <end position="19"/>
    </location>
    <ligand>
        <name>substrate</name>
    </ligand>
</feature>
<comment type="cofactor">
    <cofactor evidence="1 10">
        <name>Mg(2+)</name>
        <dbReference type="ChEBI" id="CHEBI:18420"/>
    </cofactor>
</comment>
<reference evidence="14" key="1">
    <citation type="submission" date="2021-04" db="EMBL/GenBank/DDBJ databases">
        <title>Phycicoccus avicenniae sp. nov., a novel endophytic actinomycetes isolated from branch of Avicennia mariana.</title>
        <authorList>
            <person name="Tuo L."/>
        </authorList>
    </citation>
    <scope>NUCLEOTIDE SEQUENCE</scope>
    <source>
        <strain evidence="14">BSK3Z-2</strain>
    </source>
</reference>
<dbReference type="InterPro" id="IPR018022">
    <property type="entry name" value="IPT"/>
</dbReference>
<evidence type="ECO:0000256" key="5">
    <source>
        <dbReference type="ARBA" id="ARBA00022694"/>
    </source>
</evidence>
<dbReference type="InterPro" id="IPR027417">
    <property type="entry name" value="P-loop_NTPase"/>
</dbReference>
<evidence type="ECO:0000256" key="8">
    <source>
        <dbReference type="ARBA" id="ARBA00022842"/>
    </source>
</evidence>
<dbReference type="PANTHER" id="PTHR11088">
    <property type="entry name" value="TRNA DIMETHYLALLYLTRANSFERASE"/>
    <property type="match status" value="1"/>
</dbReference>
<evidence type="ECO:0000256" key="13">
    <source>
        <dbReference type="RuleBase" id="RU003785"/>
    </source>
</evidence>
<keyword evidence="8 10" id="KW-0460">Magnesium</keyword>
<feature type="binding site" evidence="10">
    <location>
        <begin position="12"/>
        <end position="19"/>
    </location>
    <ligand>
        <name>ATP</name>
        <dbReference type="ChEBI" id="CHEBI:30616"/>
    </ligand>
</feature>
<keyword evidence="7 10" id="KW-0067">ATP-binding</keyword>
<comment type="caution">
    <text evidence="14">The sequence shown here is derived from an EMBL/GenBank/DDBJ whole genome shotgun (WGS) entry which is preliminary data.</text>
</comment>
<evidence type="ECO:0000256" key="4">
    <source>
        <dbReference type="ARBA" id="ARBA00022679"/>
    </source>
</evidence>
<evidence type="ECO:0000256" key="10">
    <source>
        <dbReference type="HAMAP-Rule" id="MF_00185"/>
    </source>
</evidence>
<evidence type="ECO:0000256" key="11">
    <source>
        <dbReference type="RuleBase" id="RU003783"/>
    </source>
</evidence>
<dbReference type="PANTHER" id="PTHR11088:SF60">
    <property type="entry name" value="TRNA DIMETHYLALLYLTRANSFERASE"/>
    <property type="match status" value="1"/>
</dbReference>
<dbReference type="GO" id="GO:0052381">
    <property type="term" value="F:tRNA dimethylallyltransferase activity"/>
    <property type="evidence" value="ECO:0007669"/>
    <property type="project" value="UniProtKB-UniRule"/>
</dbReference>
<comment type="subunit">
    <text evidence="10">Monomer.</text>
</comment>
<comment type="function">
    <text evidence="2 10 12">Catalyzes the transfer of a dimethylallyl group onto the adenine at position 37 in tRNAs that read codons beginning with uridine, leading to the formation of N6-(dimethylallyl)adenosine (i(6)A).</text>
</comment>
<comment type="catalytic activity">
    <reaction evidence="9 10 11">
        <text>adenosine(37) in tRNA + dimethylallyl diphosphate = N(6)-dimethylallyladenosine(37) in tRNA + diphosphate</text>
        <dbReference type="Rhea" id="RHEA:26482"/>
        <dbReference type="Rhea" id="RHEA-COMP:10162"/>
        <dbReference type="Rhea" id="RHEA-COMP:10375"/>
        <dbReference type="ChEBI" id="CHEBI:33019"/>
        <dbReference type="ChEBI" id="CHEBI:57623"/>
        <dbReference type="ChEBI" id="CHEBI:74411"/>
        <dbReference type="ChEBI" id="CHEBI:74415"/>
        <dbReference type="EC" id="2.5.1.75"/>
    </reaction>
</comment>
<feature type="site" description="Interaction with substrate tRNA" evidence="10">
    <location>
        <position position="124"/>
    </location>
</feature>
<dbReference type="Pfam" id="PF01715">
    <property type="entry name" value="IPPT"/>
    <property type="match status" value="1"/>
</dbReference>
<dbReference type="InterPro" id="IPR039657">
    <property type="entry name" value="Dimethylallyltransferase"/>
</dbReference>
<dbReference type="GO" id="GO:0005524">
    <property type="term" value="F:ATP binding"/>
    <property type="evidence" value="ECO:0007669"/>
    <property type="project" value="UniProtKB-UniRule"/>
</dbReference>
<evidence type="ECO:0000256" key="1">
    <source>
        <dbReference type="ARBA" id="ARBA00001946"/>
    </source>
</evidence>
<evidence type="ECO:0000256" key="9">
    <source>
        <dbReference type="ARBA" id="ARBA00049563"/>
    </source>
</evidence>
<dbReference type="EMBL" id="JAGSNF010000018">
    <property type="protein sequence ID" value="MBR7744156.1"/>
    <property type="molecule type" value="Genomic_DNA"/>
</dbReference>